<dbReference type="PANTHER" id="PTHR34222">
    <property type="entry name" value="GAG_PRE-INTEGRS DOMAIN-CONTAINING PROTEIN"/>
    <property type="match status" value="1"/>
</dbReference>
<dbReference type="EMBL" id="BKCJ010000983">
    <property type="protein sequence ID" value="GEU37871.1"/>
    <property type="molecule type" value="Genomic_DNA"/>
</dbReference>
<gene>
    <name evidence="2" type="ORF">Tci_009849</name>
</gene>
<reference evidence="2" key="1">
    <citation type="journal article" date="2019" name="Sci. Rep.">
        <title>Draft genome of Tanacetum cinerariifolium, the natural source of mosquito coil.</title>
        <authorList>
            <person name="Yamashiro T."/>
            <person name="Shiraishi A."/>
            <person name="Satake H."/>
            <person name="Nakayama K."/>
        </authorList>
    </citation>
    <scope>NUCLEOTIDE SEQUENCE</scope>
</reference>
<evidence type="ECO:0000256" key="1">
    <source>
        <dbReference type="SAM" id="MobiDB-lite"/>
    </source>
</evidence>
<organism evidence="2">
    <name type="scientific">Tanacetum cinerariifolium</name>
    <name type="common">Dalmatian daisy</name>
    <name type="synonym">Chrysanthemum cinerariifolium</name>
    <dbReference type="NCBI Taxonomy" id="118510"/>
    <lineage>
        <taxon>Eukaryota</taxon>
        <taxon>Viridiplantae</taxon>
        <taxon>Streptophyta</taxon>
        <taxon>Embryophyta</taxon>
        <taxon>Tracheophyta</taxon>
        <taxon>Spermatophyta</taxon>
        <taxon>Magnoliopsida</taxon>
        <taxon>eudicotyledons</taxon>
        <taxon>Gunneridae</taxon>
        <taxon>Pentapetalae</taxon>
        <taxon>asterids</taxon>
        <taxon>campanulids</taxon>
        <taxon>Asterales</taxon>
        <taxon>Asteraceae</taxon>
        <taxon>Asteroideae</taxon>
        <taxon>Anthemideae</taxon>
        <taxon>Anthemidinae</taxon>
        <taxon>Tanacetum</taxon>
    </lineage>
</organism>
<accession>A0A6L2JLD8</accession>
<proteinExistence type="predicted"/>
<protein>
    <submittedName>
        <fullName evidence="2">Uncharacterized protein</fullName>
    </submittedName>
</protein>
<name>A0A6L2JLD8_TANCI</name>
<feature type="compositionally biased region" description="Acidic residues" evidence="1">
    <location>
        <begin position="318"/>
        <end position="328"/>
    </location>
</feature>
<sequence>MKLMQLFMGLDDCYQPIRSALLTRDPLPKVNDAYNTVSRKESHRGVFESYGISESKLNATSFAAKTFNNNKRTYTSNNNNTRRNPNFEKQGFNANVGVKVNDKQSFASLSCGFNTEKIQKLLSLINDNSSGSIHANMAGRASFFTSNVCDNQHLTMTTIDMFNVVDITFLKITIGHPNGTLATISHVGNLELSNNVILYDVLVVHGYRLEKVENSKDWYHQSKALGEHIHLDLWDPYRLPSREHFKYFLTIVDDFSRAFGCTCNTQPNPKGSSSKTYQPPQALNEHVNAVFTQGGKTYDPPINPNDQPNDSETPINFDSDDEDDEPTP</sequence>
<feature type="region of interest" description="Disordered" evidence="1">
    <location>
        <begin position="286"/>
        <end position="328"/>
    </location>
</feature>
<evidence type="ECO:0000313" key="2">
    <source>
        <dbReference type="EMBL" id="GEU37871.1"/>
    </source>
</evidence>
<comment type="caution">
    <text evidence="2">The sequence shown here is derived from an EMBL/GenBank/DDBJ whole genome shotgun (WGS) entry which is preliminary data.</text>
</comment>
<dbReference type="PANTHER" id="PTHR34222:SF99">
    <property type="entry name" value="PROTEIN, PUTATIVE-RELATED"/>
    <property type="match status" value="1"/>
</dbReference>
<dbReference type="AlphaFoldDB" id="A0A6L2JLD8"/>